<name>A0A1M7UXR4_9ACTN</name>
<evidence type="ECO:0008006" key="4">
    <source>
        <dbReference type="Google" id="ProtNLM"/>
    </source>
</evidence>
<gene>
    <name evidence="2" type="ORF">SAMN05660350_04232</name>
</gene>
<dbReference type="RefSeq" id="WP_072920630.1">
    <property type="nucleotide sequence ID" value="NZ_FRDM01000036.1"/>
</dbReference>
<proteinExistence type="predicted"/>
<keyword evidence="1" id="KW-0812">Transmembrane</keyword>
<reference evidence="2 3" key="1">
    <citation type="submission" date="2016-12" db="EMBL/GenBank/DDBJ databases">
        <authorList>
            <person name="Song W.-J."/>
            <person name="Kurnit D.M."/>
        </authorList>
    </citation>
    <scope>NUCLEOTIDE SEQUENCE [LARGE SCALE GENOMIC DNA]</scope>
    <source>
        <strain evidence="2 3">DSM 43162</strain>
    </source>
</reference>
<evidence type="ECO:0000313" key="2">
    <source>
        <dbReference type="EMBL" id="SHN87768.1"/>
    </source>
</evidence>
<evidence type="ECO:0000256" key="1">
    <source>
        <dbReference type="SAM" id="Phobius"/>
    </source>
</evidence>
<keyword evidence="1" id="KW-0472">Membrane</keyword>
<protein>
    <recommendedName>
        <fullName evidence="4">DoxX family protein</fullName>
    </recommendedName>
</protein>
<sequence length="147" mass="15211">MTQSAVAALVYAGLTALAWLRPAAGRRALGLFFAVMGLGVNGTLTVVAPEQFAVLARRAPWGWYRRVGRALTEPAPRAFGAAMTVGESALAAAVLSRSPAARLGLVGAAVFCVGTTPLGRYTMANPILAAAALHLARRPWPTAAFVP</sequence>
<organism evidence="2 3">
    <name type="scientific">Geodermatophilus obscurus</name>
    <dbReference type="NCBI Taxonomy" id="1861"/>
    <lineage>
        <taxon>Bacteria</taxon>
        <taxon>Bacillati</taxon>
        <taxon>Actinomycetota</taxon>
        <taxon>Actinomycetes</taxon>
        <taxon>Geodermatophilales</taxon>
        <taxon>Geodermatophilaceae</taxon>
        <taxon>Geodermatophilus</taxon>
    </lineage>
</organism>
<accession>A0A1M7UXR4</accession>
<dbReference type="EMBL" id="FRDM01000036">
    <property type="protein sequence ID" value="SHN87768.1"/>
    <property type="molecule type" value="Genomic_DNA"/>
</dbReference>
<feature type="transmembrane region" description="Helical" evidence="1">
    <location>
        <begin position="28"/>
        <end position="48"/>
    </location>
</feature>
<keyword evidence="1" id="KW-1133">Transmembrane helix</keyword>
<dbReference type="Proteomes" id="UP000184428">
    <property type="component" value="Unassembled WGS sequence"/>
</dbReference>
<dbReference type="AlphaFoldDB" id="A0A1M7UXR4"/>
<evidence type="ECO:0000313" key="3">
    <source>
        <dbReference type="Proteomes" id="UP000184428"/>
    </source>
</evidence>